<dbReference type="GeneID" id="25906566"/>
<dbReference type="EMBL" id="KQ242014">
    <property type="protein sequence ID" value="KNC81624.1"/>
    <property type="molecule type" value="Genomic_DNA"/>
</dbReference>
<dbReference type="AlphaFoldDB" id="A0A0L0FYD2"/>
<dbReference type="RefSeq" id="XP_014155526.1">
    <property type="nucleotide sequence ID" value="XM_014300051.1"/>
</dbReference>
<keyword evidence="3" id="KW-1185">Reference proteome</keyword>
<feature type="compositionally biased region" description="Basic and acidic residues" evidence="1">
    <location>
        <begin position="52"/>
        <end position="78"/>
    </location>
</feature>
<evidence type="ECO:0000256" key="1">
    <source>
        <dbReference type="SAM" id="MobiDB-lite"/>
    </source>
</evidence>
<sequence length="78" mass="8813">MFFATLTHSLYISLAETESDTDDEDNELVYIPGRLEFVVSHPKFKAAALPSKGKEKAEEAVPEEPKFKPFQGEGRRLK</sequence>
<proteinExistence type="predicted"/>
<accession>A0A0L0FYD2</accession>
<evidence type="ECO:0000313" key="3">
    <source>
        <dbReference type="Proteomes" id="UP000054560"/>
    </source>
</evidence>
<evidence type="ECO:0000313" key="2">
    <source>
        <dbReference type="EMBL" id="KNC81624.1"/>
    </source>
</evidence>
<name>A0A0L0FYD2_9EUKA</name>
<organism evidence="2 3">
    <name type="scientific">Sphaeroforma arctica JP610</name>
    <dbReference type="NCBI Taxonomy" id="667725"/>
    <lineage>
        <taxon>Eukaryota</taxon>
        <taxon>Ichthyosporea</taxon>
        <taxon>Ichthyophonida</taxon>
        <taxon>Sphaeroforma</taxon>
    </lineage>
</organism>
<dbReference type="Proteomes" id="UP000054560">
    <property type="component" value="Unassembled WGS sequence"/>
</dbReference>
<reference evidence="2 3" key="1">
    <citation type="submission" date="2011-02" db="EMBL/GenBank/DDBJ databases">
        <title>The Genome Sequence of Sphaeroforma arctica JP610.</title>
        <authorList>
            <consortium name="The Broad Institute Genome Sequencing Platform"/>
            <person name="Russ C."/>
            <person name="Cuomo C."/>
            <person name="Young S.K."/>
            <person name="Zeng Q."/>
            <person name="Gargeya S."/>
            <person name="Alvarado L."/>
            <person name="Berlin A."/>
            <person name="Chapman S.B."/>
            <person name="Chen Z."/>
            <person name="Freedman E."/>
            <person name="Gellesch M."/>
            <person name="Goldberg J."/>
            <person name="Griggs A."/>
            <person name="Gujja S."/>
            <person name="Heilman E."/>
            <person name="Heiman D."/>
            <person name="Howarth C."/>
            <person name="Mehta T."/>
            <person name="Neiman D."/>
            <person name="Pearson M."/>
            <person name="Roberts A."/>
            <person name="Saif S."/>
            <person name="Shea T."/>
            <person name="Shenoy N."/>
            <person name="Sisk P."/>
            <person name="Stolte C."/>
            <person name="Sykes S."/>
            <person name="White J."/>
            <person name="Yandava C."/>
            <person name="Burger G."/>
            <person name="Gray M.W."/>
            <person name="Holland P.W.H."/>
            <person name="King N."/>
            <person name="Lang F.B.F."/>
            <person name="Roger A.J."/>
            <person name="Ruiz-Trillo I."/>
            <person name="Haas B."/>
            <person name="Nusbaum C."/>
            <person name="Birren B."/>
        </authorList>
    </citation>
    <scope>NUCLEOTIDE SEQUENCE [LARGE SCALE GENOMIC DNA]</scope>
    <source>
        <strain evidence="2 3">JP610</strain>
    </source>
</reference>
<protein>
    <submittedName>
        <fullName evidence="2">Uncharacterized protein</fullName>
    </submittedName>
</protein>
<feature type="region of interest" description="Disordered" evidence="1">
    <location>
        <begin position="49"/>
        <end position="78"/>
    </location>
</feature>
<gene>
    <name evidence="2" type="ORF">SARC_06062</name>
</gene>